<feature type="region of interest" description="Disordered" evidence="2">
    <location>
        <begin position="344"/>
        <end position="373"/>
    </location>
</feature>
<name>A0A7M7QIV4_NASVI</name>
<feature type="region of interest" description="Disordered" evidence="2">
    <location>
        <begin position="483"/>
        <end position="504"/>
    </location>
</feature>
<feature type="region of interest" description="Disordered" evidence="2">
    <location>
        <begin position="398"/>
        <end position="449"/>
    </location>
</feature>
<dbReference type="InterPro" id="IPR043444">
    <property type="entry name" value="TESPA1-like"/>
</dbReference>
<dbReference type="AlphaFoldDB" id="A0A7M7QIV4"/>
<dbReference type="Proteomes" id="UP000002358">
    <property type="component" value="Chromosome 5"/>
</dbReference>
<feature type="compositionally biased region" description="Basic and acidic residues" evidence="2">
    <location>
        <begin position="359"/>
        <end position="373"/>
    </location>
</feature>
<dbReference type="SMART" id="SM01257">
    <property type="entry name" value="KRAP_IP3R_bind"/>
    <property type="match status" value="1"/>
</dbReference>
<feature type="compositionally biased region" description="Basic and acidic residues" evidence="2">
    <location>
        <begin position="483"/>
        <end position="499"/>
    </location>
</feature>
<evidence type="ECO:0000256" key="2">
    <source>
        <dbReference type="SAM" id="MobiDB-lite"/>
    </source>
</evidence>
<dbReference type="InParanoid" id="A0A7M7QIV4"/>
<dbReference type="PANTHER" id="PTHR17469:SF15">
    <property type="entry name" value="ITPR-INTERACTING DOMAIN-CONTAINING PROTEIN"/>
    <property type="match status" value="1"/>
</dbReference>
<dbReference type="Pfam" id="PF14722">
    <property type="entry name" value="KRAP_IP3R_bind"/>
    <property type="match status" value="1"/>
</dbReference>
<dbReference type="EnsemblMetazoa" id="XM_031931164">
    <property type="protein sequence ID" value="XP_031787024"/>
    <property type="gene ID" value="LOC100123504"/>
</dbReference>
<dbReference type="EnsemblMetazoa" id="XM_016985834">
    <property type="protein sequence ID" value="XP_016841323"/>
    <property type="gene ID" value="LOC100123504"/>
</dbReference>
<keyword evidence="1" id="KW-0175">Coiled coil</keyword>
<sequence>MDPENVGKEAVVRVSNWLRGIWEMRRRTSPVQQWVDSLPSPAKSTASSLGSIIRQQSVSVDSESASIPECTVEQAYSEKENFISHSNMTVSTPITVPSSPAITYHGRNVSRLARDPSFQSDSSHCSSVESLLELRRADPEAVLLSLGFGGCAGSPQENGPLSRIPKRFLQPSRLKGIAINDFVRHQQEASESLDSTSLGYRGLTGSPYVAPSEIVQKIMQRLREHESHEFDAYASYNNNAEPYMLPQQQEGRLSVLSPDNRQFLERPRSKSPDMRNKRMIIGQRSFAFGRDGDLIEINPRSTQSSVESDDVFVYLDDLSPDTPSTMNQLGPTVYSENFETSNYPKEPNNSFLHKHNKPRLIDLRSNPSKENRDSIETVIPVNINNNYLSTATINVATDKNHNESSEAASPRRASEGSNAKSSLQDQEEGRRHSDTVMHSMKKSDDELCRKRNLRRQAKFRDEDTVAEVEEDVSSRATSLRLSDESPRCSHCGKPERSHDDEEEAGVSCCYKGTSQNCWREMEKVLQKNKKLEDVVNKSRREMAEIRDMLSSVLSVRMEPGF</sequence>
<evidence type="ECO:0000256" key="1">
    <source>
        <dbReference type="SAM" id="Coils"/>
    </source>
</evidence>
<feature type="domain" description="ITPR-interacting" evidence="3">
    <location>
        <begin position="110"/>
        <end position="272"/>
    </location>
</feature>
<reference evidence="4" key="1">
    <citation type="submission" date="2021-01" db="UniProtKB">
        <authorList>
            <consortium name="EnsemblMetazoa"/>
        </authorList>
    </citation>
    <scope>IDENTIFICATION</scope>
</reference>
<feature type="coiled-coil region" evidence="1">
    <location>
        <begin position="521"/>
        <end position="548"/>
    </location>
</feature>
<feature type="compositionally biased region" description="Low complexity" evidence="2">
    <location>
        <begin position="405"/>
        <end position="417"/>
    </location>
</feature>
<gene>
    <name evidence="4" type="primary">100123504</name>
</gene>
<evidence type="ECO:0000259" key="3">
    <source>
        <dbReference type="SMART" id="SM01257"/>
    </source>
</evidence>
<evidence type="ECO:0000313" key="5">
    <source>
        <dbReference type="Proteomes" id="UP000002358"/>
    </source>
</evidence>
<dbReference type="InterPro" id="IPR029325">
    <property type="entry name" value="ITPR-bd"/>
</dbReference>
<protein>
    <recommendedName>
        <fullName evidence="3">ITPR-interacting domain-containing protein</fullName>
    </recommendedName>
</protein>
<evidence type="ECO:0000313" key="4">
    <source>
        <dbReference type="EnsemblMetazoa" id="XP_031787024"/>
    </source>
</evidence>
<feature type="compositionally biased region" description="Basic and acidic residues" evidence="2">
    <location>
        <begin position="427"/>
        <end position="449"/>
    </location>
</feature>
<dbReference type="PANTHER" id="PTHR17469">
    <property type="entry name" value="SPERM SPECIFIC ANTIGEN 2-RELATED"/>
    <property type="match status" value="1"/>
</dbReference>
<keyword evidence="5" id="KW-1185">Reference proteome</keyword>
<dbReference type="GO" id="GO:0005102">
    <property type="term" value="F:signaling receptor binding"/>
    <property type="evidence" value="ECO:0007669"/>
    <property type="project" value="InterPro"/>
</dbReference>
<accession>A0A7M7QIV4</accession>
<dbReference type="OrthoDB" id="6088188at2759"/>
<proteinExistence type="predicted"/>
<organism evidence="4 5">
    <name type="scientific">Nasonia vitripennis</name>
    <name type="common">Parasitic wasp</name>
    <dbReference type="NCBI Taxonomy" id="7425"/>
    <lineage>
        <taxon>Eukaryota</taxon>
        <taxon>Metazoa</taxon>
        <taxon>Ecdysozoa</taxon>
        <taxon>Arthropoda</taxon>
        <taxon>Hexapoda</taxon>
        <taxon>Insecta</taxon>
        <taxon>Pterygota</taxon>
        <taxon>Neoptera</taxon>
        <taxon>Endopterygota</taxon>
        <taxon>Hymenoptera</taxon>
        <taxon>Apocrita</taxon>
        <taxon>Proctotrupomorpha</taxon>
        <taxon>Chalcidoidea</taxon>
        <taxon>Pteromalidae</taxon>
        <taxon>Pteromalinae</taxon>
        <taxon>Nasonia</taxon>
    </lineage>
</organism>